<dbReference type="InterPro" id="IPR045851">
    <property type="entry name" value="AMP-bd_C_sf"/>
</dbReference>
<evidence type="ECO:0000313" key="6">
    <source>
        <dbReference type="Proteomes" id="UP000226431"/>
    </source>
</evidence>
<evidence type="ECO:0000256" key="2">
    <source>
        <dbReference type="ARBA" id="ARBA00022598"/>
    </source>
</evidence>
<dbReference type="Gene3D" id="3.30.300.30">
    <property type="match status" value="1"/>
</dbReference>
<gene>
    <name evidence="5" type="ORF">CDD80_263</name>
</gene>
<feature type="region of interest" description="Disordered" evidence="3">
    <location>
        <begin position="1"/>
        <end position="28"/>
    </location>
</feature>
<feature type="compositionally biased region" description="Polar residues" evidence="3">
    <location>
        <begin position="1"/>
        <end position="12"/>
    </location>
</feature>
<feature type="compositionally biased region" description="Low complexity" evidence="3">
    <location>
        <begin position="65"/>
        <end position="76"/>
    </location>
</feature>
<feature type="domain" description="AMP-dependent synthetase/ligase" evidence="4">
    <location>
        <begin position="111"/>
        <end position="498"/>
    </location>
</feature>
<keyword evidence="2" id="KW-0436">Ligase</keyword>
<dbReference type="Gene3D" id="3.30.559.30">
    <property type="entry name" value="Nonribosomal peptide synthetase, condensation domain"/>
    <property type="match status" value="1"/>
</dbReference>
<evidence type="ECO:0000313" key="5">
    <source>
        <dbReference type="EMBL" id="PHH77749.1"/>
    </source>
</evidence>
<dbReference type="AlphaFoldDB" id="A0A2C5XPX4"/>
<dbReference type="InterPro" id="IPR020845">
    <property type="entry name" value="AMP-binding_CS"/>
</dbReference>
<sequence>MFLSSISATSEPQLGPVPNRATQEVPTDAQTPVFLVSIRPLGSGPNSFPYLSLSFTTCAVMAHQPSPSSSSPSSSSVHHPPAVAEDTRGRAEAFGADPIDLDLTLWHLLSRSAAAFPDRDALVSLWQAAAPDGSPPRPGPVHGPGCLRWSYRSLLDRADGLARTLSSLGCVPGMHLAALLWNSAEWALVFWAAARLGMCFVPLDPRAADDVPLMLSAVGPHVIVVQDEDLADGLTFGPGQLRTPLCRIICSSNGRLLEGWLPLDQLTQQPLFPRAPDRSHPITGHDDDVALVIFTSGTTGGPKGCPHTSRNLVAQTHDFDPKDSVDRWLVHTPVSHIFAINNALRAWRTGDAVVFPSSSFDVTSTALALSRGQCTIMSATPTLVKALLEHRDVADGPDVSLSMVTMAGACVSPEDIRLCRQGLGARDVIQAYGMSEGGPLVSWARRDPLLADGRHPGVGKVLPGAAVRICRPGSRDVLRHDDVGELHVSGPSVISHYLAGADSSSFYTDSTGTWLVTGDRGRMDRDGVLYLMGRYKEMLIRGGENVHPARIEAALVDNLGIEAQVVAVPDSIAGQLAVAVVRLPQTVSKAQVTDETRRLGPKYAVDAVYTLDELGLDQMPVTSLGKPKKGLLREAVMTYNSRHSSTQANDLCDALAGTWERLTGCRPSSTDRVSHLADSITLLRYCDGVLRRTGKRIYVQDLVVNDTVAKQAQLLLDRSEKEVMAVSDARGIVPSTTSYQRGCVVNTLKTAVPSPQTGFDTEHWRLARDRIRSIGLGDCQVEALLAIRGAFHRMVSGQRPQSFFLRVVFRIEDADEAQIRRGVERGLRIRPIFRTLVCHGPDQFPFHAVVGSHQQLFEKQIRSIQVDTEEEVQKFYSNDAINSCVQGLMFKADIITSKDTGRLHLSLTYNHSVVDAVFLLEWHRDLGQLISGHQDWALDDESRYGLWIDLFSQYQDSLPARASVSYHVARLRGISRLSRTLWPPQRAPGWMISNDRGSPHAEARHRIRELVWKGTWDERATEFRYPRRGRVVCVSTLPEMRRAYGIEPALFAKCAVVIFNRLQTGSPYAVFTSWETGRSWPFLPCWAQRLLPPASSIDGPTAEWALNVLEVIDDETVSDFMKRMAVEHEEASRHQHVPWDSIVSELKEEGAAATEASFRQSFVWDVSMGIRPTADGRPVLIPVARHDWADFGFCWNMFLAGRDSIFFIASWDTAQMEADEVEQHCDAMADVMRRLSREASWEKPVGDVFATGRLH</sequence>
<dbReference type="CDD" id="cd04433">
    <property type="entry name" value="AFD_class_I"/>
    <property type="match status" value="1"/>
</dbReference>
<dbReference type="GO" id="GO:0006631">
    <property type="term" value="P:fatty acid metabolic process"/>
    <property type="evidence" value="ECO:0007669"/>
    <property type="project" value="TreeGrafter"/>
</dbReference>
<organism evidence="5 6">
    <name type="scientific">Ophiocordyceps camponoti-rufipedis</name>
    <dbReference type="NCBI Taxonomy" id="2004952"/>
    <lineage>
        <taxon>Eukaryota</taxon>
        <taxon>Fungi</taxon>
        <taxon>Dikarya</taxon>
        <taxon>Ascomycota</taxon>
        <taxon>Pezizomycotina</taxon>
        <taxon>Sordariomycetes</taxon>
        <taxon>Hypocreomycetidae</taxon>
        <taxon>Hypocreales</taxon>
        <taxon>Ophiocordycipitaceae</taxon>
        <taxon>Ophiocordyceps</taxon>
    </lineage>
</organism>
<dbReference type="InterPro" id="IPR000873">
    <property type="entry name" value="AMP-dep_synth/lig_dom"/>
</dbReference>
<evidence type="ECO:0000256" key="1">
    <source>
        <dbReference type="ARBA" id="ARBA00006432"/>
    </source>
</evidence>
<name>A0A2C5XPX4_9HYPO</name>
<dbReference type="InterPro" id="IPR042099">
    <property type="entry name" value="ANL_N_sf"/>
</dbReference>
<proteinExistence type="inferred from homology"/>
<dbReference type="STRING" id="2004952.A0A2C5XPX4"/>
<evidence type="ECO:0000256" key="3">
    <source>
        <dbReference type="SAM" id="MobiDB-lite"/>
    </source>
</evidence>
<dbReference type="EMBL" id="NJES01000106">
    <property type="protein sequence ID" value="PHH77749.1"/>
    <property type="molecule type" value="Genomic_DNA"/>
</dbReference>
<evidence type="ECO:0000259" key="4">
    <source>
        <dbReference type="Pfam" id="PF00501"/>
    </source>
</evidence>
<dbReference type="Proteomes" id="UP000226431">
    <property type="component" value="Unassembled WGS sequence"/>
</dbReference>
<comment type="similarity">
    <text evidence="1">Belongs to the ATP-dependent AMP-binding enzyme family.</text>
</comment>
<comment type="caution">
    <text evidence="5">The sequence shown here is derived from an EMBL/GenBank/DDBJ whole genome shotgun (WGS) entry which is preliminary data.</text>
</comment>
<dbReference type="PROSITE" id="PS00455">
    <property type="entry name" value="AMP_BINDING"/>
    <property type="match status" value="1"/>
</dbReference>
<protein>
    <recommendedName>
        <fullName evidence="4">AMP-dependent synthetase/ligase domain-containing protein</fullName>
    </recommendedName>
</protein>
<dbReference type="PANTHER" id="PTHR43201:SF5">
    <property type="entry name" value="MEDIUM-CHAIN ACYL-COA LIGASE ACSF2, MITOCHONDRIAL"/>
    <property type="match status" value="1"/>
</dbReference>
<feature type="region of interest" description="Disordered" evidence="3">
    <location>
        <begin position="62"/>
        <end position="85"/>
    </location>
</feature>
<dbReference type="SUPFAM" id="SSF52777">
    <property type="entry name" value="CoA-dependent acyltransferases"/>
    <property type="match status" value="1"/>
</dbReference>
<dbReference type="OrthoDB" id="10253869at2759"/>
<dbReference type="Gene3D" id="3.40.50.12780">
    <property type="entry name" value="N-terminal domain of ligase-like"/>
    <property type="match status" value="1"/>
</dbReference>
<keyword evidence="6" id="KW-1185">Reference proteome</keyword>
<dbReference type="SUPFAM" id="SSF56801">
    <property type="entry name" value="Acetyl-CoA synthetase-like"/>
    <property type="match status" value="1"/>
</dbReference>
<dbReference type="PANTHER" id="PTHR43201">
    <property type="entry name" value="ACYL-COA SYNTHETASE"/>
    <property type="match status" value="1"/>
</dbReference>
<dbReference type="GO" id="GO:0031956">
    <property type="term" value="F:medium-chain fatty acid-CoA ligase activity"/>
    <property type="evidence" value="ECO:0007669"/>
    <property type="project" value="TreeGrafter"/>
</dbReference>
<reference evidence="5 6" key="1">
    <citation type="submission" date="2017-06" db="EMBL/GenBank/DDBJ databases">
        <title>Ant-infecting Ophiocordyceps genomes reveal a high diversity of potential behavioral manipulation genes and a possible major role for enterotoxins.</title>
        <authorList>
            <person name="De Bekker C."/>
            <person name="Evans H.C."/>
            <person name="Brachmann A."/>
            <person name="Hughes D.P."/>
        </authorList>
    </citation>
    <scope>NUCLEOTIDE SEQUENCE [LARGE SCALE GENOMIC DNA]</scope>
    <source>
        <strain evidence="5 6">Map16</strain>
    </source>
</reference>
<dbReference type="Pfam" id="PF00501">
    <property type="entry name" value="AMP-binding"/>
    <property type="match status" value="1"/>
</dbReference>
<accession>A0A2C5XPX4</accession>